<evidence type="ECO:0000313" key="3">
    <source>
        <dbReference type="Proteomes" id="UP000664534"/>
    </source>
</evidence>
<dbReference type="EMBL" id="CAJPDT010000057">
    <property type="protein sequence ID" value="CAF9930375.1"/>
    <property type="molecule type" value="Genomic_DNA"/>
</dbReference>
<name>A0A8H3FUQ2_9LECA</name>
<sequence>MQESDWGKYTQAPWMTGGSWQDTDASARSKRKQNKSKRPARLLTSTHTSDYLISADTSIHDEDADEYSFRAEVDIADLRTKLRRWKFSRSWRCGLGRSRVDEGDMISPRSRVRDVGKETSCLTRAQNTIEEPSAPLDRELVGQYLERCVAAAESQLVGARSNGEKKRAVKEIERLVEKVVTEAGLGREG</sequence>
<proteinExistence type="predicted"/>
<reference evidence="2" key="1">
    <citation type="submission" date="2021-03" db="EMBL/GenBank/DDBJ databases">
        <authorList>
            <person name="Tagirdzhanova G."/>
        </authorList>
    </citation>
    <scope>NUCLEOTIDE SEQUENCE</scope>
</reference>
<evidence type="ECO:0000313" key="2">
    <source>
        <dbReference type="EMBL" id="CAF9930375.1"/>
    </source>
</evidence>
<feature type="compositionally biased region" description="Basic residues" evidence="1">
    <location>
        <begin position="28"/>
        <end position="40"/>
    </location>
</feature>
<gene>
    <name evidence="2" type="ORF">IMSHALPRED_008155</name>
</gene>
<dbReference type="Proteomes" id="UP000664534">
    <property type="component" value="Unassembled WGS sequence"/>
</dbReference>
<dbReference type="AlphaFoldDB" id="A0A8H3FUQ2"/>
<comment type="caution">
    <text evidence="2">The sequence shown here is derived from an EMBL/GenBank/DDBJ whole genome shotgun (WGS) entry which is preliminary data.</text>
</comment>
<feature type="region of interest" description="Disordered" evidence="1">
    <location>
        <begin position="1"/>
        <end position="43"/>
    </location>
</feature>
<evidence type="ECO:0000256" key="1">
    <source>
        <dbReference type="SAM" id="MobiDB-lite"/>
    </source>
</evidence>
<protein>
    <submittedName>
        <fullName evidence="2">Uncharacterized protein</fullName>
    </submittedName>
</protein>
<accession>A0A8H3FUQ2</accession>
<keyword evidence="3" id="KW-1185">Reference proteome</keyword>
<dbReference type="OrthoDB" id="5392553at2759"/>
<organism evidence="2 3">
    <name type="scientific">Imshaugia aleurites</name>
    <dbReference type="NCBI Taxonomy" id="172621"/>
    <lineage>
        <taxon>Eukaryota</taxon>
        <taxon>Fungi</taxon>
        <taxon>Dikarya</taxon>
        <taxon>Ascomycota</taxon>
        <taxon>Pezizomycotina</taxon>
        <taxon>Lecanoromycetes</taxon>
        <taxon>OSLEUM clade</taxon>
        <taxon>Lecanoromycetidae</taxon>
        <taxon>Lecanorales</taxon>
        <taxon>Lecanorineae</taxon>
        <taxon>Parmeliaceae</taxon>
        <taxon>Imshaugia</taxon>
    </lineage>
</organism>